<dbReference type="PROSITE" id="PS51351">
    <property type="entry name" value="TFIIE_BETA_C"/>
    <property type="match status" value="2"/>
</dbReference>
<keyword evidence="10" id="KW-1185">Reference proteome</keyword>
<dbReference type="OrthoDB" id="5323195at2759"/>
<dbReference type="GO" id="GO:0001097">
    <property type="term" value="F:TFIIH-class transcription factor complex binding"/>
    <property type="evidence" value="ECO:0007669"/>
    <property type="project" value="TreeGrafter"/>
</dbReference>
<evidence type="ECO:0000259" key="8">
    <source>
        <dbReference type="PROSITE" id="PS51351"/>
    </source>
</evidence>
<keyword evidence="5" id="KW-0539">Nucleus</keyword>
<dbReference type="GO" id="GO:0003677">
    <property type="term" value="F:DNA binding"/>
    <property type="evidence" value="ECO:0007669"/>
    <property type="project" value="UniProtKB-KW"/>
</dbReference>
<dbReference type="AlphaFoldDB" id="A0A368GKB2"/>
<dbReference type="Proteomes" id="UP000252519">
    <property type="component" value="Unassembled WGS sequence"/>
</dbReference>
<evidence type="ECO:0000256" key="6">
    <source>
        <dbReference type="ARBA" id="ARBA00025581"/>
    </source>
</evidence>
<dbReference type="PANTHER" id="PTHR12716">
    <property type="entry name" value="TRANSCRIPTION INITIATION FACTOR IIE, BETA SUBUNIT"/>
    <property type="match status" value="1"/>
</dbReference>
<dbReference type="Pfam" id="PF18121">
    <property type="entry name" value="TFA2_Winged_2"/>
    <property type="match status" value="1"/>
</dbReference>
<evidence type="ECO:0000313" key="9">
    <source>
        <dbReference type="EMBL" id="RCN43699.1"/>
    </source>
</evidence>
<evidence type="ECO:0000256" key="2">
    <source>
        <dbReference type="ARBA" id="ARBA00023015"/>
    </source>
</evidence>
<dbReference type="PANTHER" id="PTHR12716:SF8">
    <property type="entry name" value="TRANSCRIPTION INITIATION FACTOR IIE SUBUNIT BETA"/>
    <property type="match status" value="1"/>
</dbReference>
<dbReference type="SUPFAM" id="SSF46785">
    <property type="entry name" value="Winged helix' DNA-binding domain"/>
    <property type="match status" value="2"/>
</dbReference>
<dbReference type="InterPro" id="IPR016656">
    <property type="entry name" value="TFIIE-bsu"/>
</dbReference>
<accession>A0A368GKB2</accession>
<evidence type="ECO:0000256" key="1">
    <source>
        <dbReference type="ARBA" id="ARBA00004123"/>
    </source>
</evidence>
<comment type="function">
    <text evidence="6">Recruits TFIIH to the initiation complex and stimulates the RNA polymerase II C-terminal domain kinase and DNA-dependent ATPase activities of TFIIH. Both TFIIH and TFIIE are required for promoter clearance by RNA polymerase.</text>
</comment>
<dbReference type="FunFam" id="1.10.10.10:FF:000177">
    <property type="entry name" value="Transcription initiation factor IIE subunit beta"/>
    <property type="match status" value="1"/>
</dbReference>
<dbReference type="Pfam" id="PF02186">
    <property type="entry name" value="TFIIE_beta"/>
    <property type="match status" value="2"/>
</dbReference>
<dbReference type="STRING" id="29170.A0A368GKB2"/>
<evidence type="ECO:0000313" key="10">
    <source>
        <dbReference type="Proteomes" id="UP000252519"/>
    </source>
</evidence>
<evidence type="ECO:0000256" key="7">
    <source>
        <dbReference type="SAM" id="MobiDB-lite"/>
    </source>
</evidence>
<feature type="region of interest" description="Disordered" evidence="7">
    <location>
        <begin position="203"/>
        <end position="243"/>
    </location>
</feature>
<sequence length="484" mass="54769">MDPELLRQRAAFQKHAARTVSVQQRPQIQLPSPSASHTTYNAEAAKKKKKPTVQQTPKPAAELDFRTAVSHSNAANFGTMAKIVDYMKKRHLSQQQWPLSLQEILDELQIYDLPKRSEAWLKEALPKNPRLSCDEESKFAYKPPYKIKGKTSLVAVAKKHHQDVKGGILLSELNDCIPNGEKVLEMDPELLRQRAAFQKHAARTVSVQQRPQIQLPSPSASHTTYNAEAAKKKKKPAVQQTPKPAAELDFRTAVSHSNAANFGTMAKIVDYMKVIFHANLRNNDFPKAYLQKRHLSQQQWPLSLQEILDELQIYDLPKRSEAWLKEALPKNPRLSCDEESKFAYKPPYKIKGKTSLVAVAKKHHQDVKGGILLSELNDCIPNGEKVLEALADQIIVVPTQVNKRKDKVFFYNDQELDIQIEDGFSLSIKRAKIGVDVTLRDNGVVNLVPDVFADLKRAAEKQQNSPRQDGKYEPRSFLLVYPTV</sequence>
<dbReference type="InterPro" id="IPR036388">
    <property type="entry name" value="WH-like_DNA-bd_sf"/>
</dbReference>
<evidence type="ECO:0000256" key="4">
    <source>
        <dbReference type="ARBA" id="ARBA00023163"/>
    </source>
</evidence>
<dbReference type="InterPro" id="IPR036390">
    <property type="entry name" value="WH_DNA-bd_sf"/>
</dbReference>
<dbReference type="InterPro" id="IPR040501">
    <property type="entry name" value="TFA2_Winged_2"/>
</dbReference>
<name>A0A368GKB2_ANCCA</name>
<dbReference type="GO" id="GO:0006367">
    <property type="term" value="P:transcription initiation at RNA polymerase II promoter"/>
    <property type="evidence" value="ECO:0007669"/>
    <property type="project" value="InterPro"/>
</dbReference>
<dbReference type="InterPro" id="IPR003166">
    <property type="entry name" value="TFIIE_bsu_DNA-bd"/>
</dbReference>
<reference evidence="9 10" key="1">
    <citation type="submission" date="2014-10" db="EMBL/GenBank/DDBJ databases">
        <title>Draft genome of the hookworm Ancylostoma caninum.</title>
        <authorList>
            <person name="Mitreva M."/>
        </authorList>
    </citation>
    <scope>NUCLEOTIDE SEQUENCE [LARGE SCALE GENOMIC DNA]</scope>
    <source>
        <strain evidence="9 10">Baltimore</strain>
    </source>
</reference>
<evidence type="ECO:0000256" key="3">
    <source>
        <dbReference type="ARBA" id="ARBA00023125"/>
    </source>
</evidence>
<comment type="caution">
    <text evidence="9">The sequence shown here is derived from an EMBL/GenBank/DDBJ whole genome shotgun (WGS) entry which is preliminary data.</text>
</comment>
<feature type="region of interest" description="Disordered" evidence="7">
    <location>
        <begin position="16"/>
        <end position="59"/>
    </location>
</feature>
<dbReference type="EMBL" id="JOJR01000149">
    <property type="protein sequence ID" value="RCN43699.1"/>
    <property type="molecule type" value="Genomic_DNA"/>
</dbReference>
<proteinExistence type="predicted"/>
<gene>
    <name evidence="9" type="ORF">ANCCAN_10343</name>
</gene>
<feature type="domain" description="TFIIE beta" evidence="8">
    <location>
        <begin position="68"/>
        <end position="148"/>
    </location>
</feature>
<feature type="domain" description="TFIIE beta" evidence="8">
    <location>
        <begin position="253"/>
        <end position="351"/>
    </location>
</feature>
<protein>
    <submittedName>
        <fullName evidence="9">TFIIE beta subunit core domain protein</fullName>
    </submittedName>
</protein>
<comment type="subcellular location">
    <subcellularLocation>
        <location evidence="1">Nucleus</location>
    </subcellularLocation>
</comment>
<keyword evidence="2" id="KW-0805">Transcription regulation</keyword>
<organism evidence="9 10">
    <name type="scientific">Ancylostoma caninum</name>
    <name type="common">Dog hookworm</name>
    <dbReference type="NCBI Taxonomy" id="29170"/>
    <lineage>
        <taxon>Eukaryota</taxon>
        <taxon>Metazoa</taxon>
        <taxon>Ecdysozoa</taxon>
        <taxon>Nematoda</taxon>
        <taxon>Chromadorea</taxon>
        <taxon>Rhabditida</taxon>
        <taxon>Rhabditina</taxon>
        <taxon>Rhabditomorpha</taxon>
        <taxon>Strongyloidea</taxon>
        <taxon>Ancylostomatidae</taxon>
        <taxon>Ancylostomatinae</taxon>
        <taxon>Ancylostoma</taxon>
    </lineage>
</organism>
<dbReference type="Gene3D" id="1.10.10.10">
    <property type="entry name" value="Winged helix-like DNA-binding domain superfamily/Winged helix DNA-binding domain"/>
    <property type="match status" value="2"/>
</dbReference>
<evidence type="ECO:0000256" key="5">
    <source>
        <dbReference type="ARBA" id="ARBA00023242"/>
    </source>
</evidence>
<dbReference type="GO" id="GO:0005673">
    <property type="term" value="C:transcription factor TFIIE complex"/>
    <property type="evidence" value="ECO:0007669"/>
    <property type="project" value="InterPro"/>
</dbReference>
<keyword evidence="3" id="KW-0238">DNA-binding</keyword>
<feature type="compositionally biased region" description="Polar residues" evidence="7">
    <location>
        <begin position="205"/>
        <end position="226"/>
    </location>
</feature>
<dbReference type="CDD" id="cd07977">
    <property type="entry name" value="TFIIE_beta_winged_helix"/>
    <property type="match status" value="2"/>
</dbReference>
<keyword evidence="4" id="KW-0804">Transcription</keyword>
<feature type="compositionally biased region" description="Polar residues" evidence="7">
    <location>
        <begin position="20"/>
        <end position="41"/>
    </location>
</feature>